<accession>A0A183PLZ1</accession>
<dbReference type="Proteomes" id="UP000269396">
    <property type="component" value="Unassembled WGS sequence"/>
</dbReference>
<feature type="compositionally biased region" description="Polar residues" evidence="1">
    <location>
        <begin position="39"/>
        <end position="57"/>
    </location>
</feature>
<organism evidence="2 3">
    <name type="scientific">Schistosoma mattheei</name>
    <dbReference type="NCBI Taxonomy" id="31246"/>
    <lineage>
        <taxon>Eukaryota</taxon>
        <taxon>Metazoa</taxon>
        <taxon>Spiralia</taxon>
        <taxon>Lophotrochozoa</taxon>
        <taxon>Platyhelminthes</taxon>
        <taxon>Trematoda</taxon>
        <taxon>Digenea</taxon>
        <taxon>Strigeidida</taxon>
        <taxon>Schistosomatoidea</taxon>
        <taxon>Schistosomatidae</taxon>
        <taxon>Schistosoma</taxon>
    </lineage>
</organism>
<feature type="compositionally biased region" description="Polar residues" evidence="1">
    <location>
        <begin position="96"/>
        <end position="109"/>
    </location>
</feature>
<dbReference type="AlphaFoldDB" id="A0A183PLZ1"/>
<dbReference type="EMBL" id="UZAL01035769">
    <property type="protein sequence ID" value="VDP68417.1"/>
    <property type="molecule type" value="Genomic_DNA"/>
</dbReference>
<keyword evidence="3" id="KW-1185">Reference proteome</keyword>
<reference evidence="2 3" key="1">
    <citation type="submission" date="2018-11" db="EMBL/GenBank/DDBJ databases">
        <authorList>
            <consortium name="Pathogen Informatics"/>
        </authorList>
    </citation>
    <scope>NUCLEOTIDE SEQUENCE [LARGE SCALE GENOMIC DNA]</scope>
    <source>
        <strain>Denwood</strain>
        <strain evidence="3">Zambia</strain>
    </source>
</reference>
<name>A0A183PLZ1_9TREM</name>
<feature type="compositionally biased region" description="Basic and acidic residues" evidence="1">
    <location>
        <begin position="62"/>
        <end position="75"/>
    </location>
</feature>
<sequence length="142" mass="15369">MVVGDQQLVHTSLVPSGYWSPCAPLVYNEGFPTSLGGLSISTNPVKASDTRSSSSQFRKQHPRLEKAEFESHRSTCEAAATTTSDNMEESIHPIESDQSVVSSPNSTEASDLPCSNVDLPLEFLETMKTSNDKCVVTESQTT</sequence>
<protein>
    <submittedName>
        <fullName evidence="2">Uncharacterized protein</fullName>
    </submittedName>
</protein>
<evidence type="ECO:0000256" key="1">
    <source>
        <dbReference type="SAM" id="MobiDB-lite"/>
    </source>
</evidence>
<evidence type="ECO:0000313" key="3">
    <source>
        <dbReference type="Proteomes" id="UP000269396"/>
    </source>
</evidence>
<gene>
    <name evidence="2" type="ORF">SMTD_LOCUS15375</name>
</gene>
<proteinExistence type="predicted"/>
<feature type="region of interest" description="Disordered" evidence="1">
    <location>
        <begin position="38"/>
        <end position="114"/>
    </location>
</feature>
<evidence type="ECO:0000313" key="2">
    <source>
        <dbReference type="EMBL" id="VDP68417.1"/>
    </source>
</evidence>